<dbReference type="PANTHER" id="PTHR11933">
    <property type="entry name" value="TRNA 5-METHYLAMINOMETHYL-2-THIOURIDYLATE -METHYLTRANSFERASE"/>
    <property type="match status" value="1"/>
</dbReference>
<keyword evidence="9" id="KW-0963">Cytoplasm</keyword>
<dbReference type="RefSeq" id="WP_199109322.1">
    <property type="nucleotide sequence ID" value="NZ_JAHWXQ010000002.1"/>
</dbReference>
<evidence type="ECO:0000256" key="1">
    <source>
        <dbReference type="ARBA" id="ARBA00022555"/>
    </source>
</evidence>
<evidence type="ECO:0000256" key="4">
    <source>
        <dbReference type="ARBA" id="ARBA00022741"/>
    </source>
</evidence>
<evidence type="ECO:0000256" key="3">
    <source>
        <dbReference type="ARBA" id="ARBA00022694"/>
    </source>
</evidence>
<proteinExistence type="inferred from homology"/>
<organism evidence="12 13">
    <name type="scientific">Pontibacter populi</name>
    <dbReference type="NCBI Taxonomy" id="890055"/>
    <lineage>
        <taxon>Bacteria</taxon>
        <taxon>Pseudomonadati</taxon>
        <taxon>Bacteroidota</taxon>
        <taxon>Cytophagia</taxon>
        <taxon>Cytophagales</taxon>
        <taxon>Hymenobacteraceae</taxon>
        <taxon>Pontibacter</taxon>
    </lineage>
</organism>
<dbReference type="EC" id="2.8.1.13" evidence="9"/>
<dbReference type="InterPro" id="IPR046885">
    <property type="entry name" value="MnmA-like_C"/>
</dbReference>
<comment type="function">
    <text evidence="9">Catalyzes the 2-thiolation of uridine at the wobble position (U34) of tRNA, leading to the formation of s(2)U34.</text>
</comment>
<accession>A0ABS6X9U7</accession>
<feature type="site" description="Interaction with tRNA" evidence="9">
    <location>
        <position position="131"/>
    </location>
</feature>
<keyword evidence="5 9" id="KW-0067">ATP-binding</keyword>
<feature type="binding site" evidence="9">
    <location>
        <begin position="10"/>
        <end position="17"/>
    </location>
    <ligand>
        <name>ATP</name>
        <dbReference type="ChEBI" id="CHEBI:30616"/>
    </ligand>
</feature>
<evidence type="ECO:0000313" key="12">
    <source>
        <dbReference type="EMBL" id="MBW3364767.1"/>
    </source>
</evidence>
<feature type="region of interest" description="Interaction with tRNA" evidence="9">
    <location>
        <begin position="313"/>
        <end position="314"/>
    </location>
</feature>
<dbReference type="SUPFAM" id="SSF52402">
    <property type="entry name" value="Adenine nucleotide alpha hydrolases-like"/>
    <property type="match status" value="1"/>
</dbReference>
<feature type="binding site" evidence="9">
    <location>
        <position position="130"/>
    </location>
    <ligand>
        <name>ATP</name>
        <dbReference type="ChEBI" id="CHEBI:30616"/>
    </ligand>
</feature>
<comment type="subcellular location">
    <subcellularLocation>
        <location evidence="9">Cytoplasm</location>
    </subcellularLocation>
</comment>
<comment type="similarity">
    <text evidence="9">Belongs to the MnmA/TRMU family.</text>
</comment>
<evidence type="ECO:0000259" key="11">
    <source>
        <dbReference type="Pfam" id="PF20259"/>
    </source>
</evidence>
<dbReference type="NCBIfam" id="NF001138">
    <property type="entry name" value="PRK00143.1"/>
    <property type="match status" value="1"/>
</dbReference>
<dbReference type="Pfam" id="PF03054">
    <property type="entry name" value="tRNA_Me_trans"/>
    <property type="match status" value="1"/>
</dbReference>
<comment type="caution">
    <text evidence="9">Lacks conserved residue(s) required for the propagation of feature annotation.</text>
</comment>
<protein>
    <recommendedName>
        <fullName evidence="9">tRNA-specific 2-thiouridylase MnmA</fullName>
        <ecNumber evidence="9">2.8.1.13</ecNumber>
    </recommendedName>
</protein>
<evidence type="ECO:0000256" key="5">
    <source>
        <dbReference type="ARBA" id="ARBA00022840"/>
    </source>
</evidence>
<dbReference type="InterPro" id="IPR023382">
    <property type="entry name" value="MnmA-like_central_sf"/>
</dbReference>
<dbReference type="HAMAP" id="MF_00144">
    <property type="entry name" value="tRNA_thiouridyl_MnmA"/>
    <property type="match status" value="1"/>
</dbReference>
<dbReference type="Gene3D" id="2.30.30.280">
    <property type="entry name" value="Adenine nucleotide alpha hydrolases-like domains"/>
    <property type="match status" value="1"/>
</dbReference>
<feature type="domain" description="tRNA-specific 2-thiouridylase MnmA-like C-terminal" evidence="10">
    <location>
        <begin position="289"/>
        <end position="361"/>
    </location>
</feature>
<keyword evidence="1 9" id="KW-0820">tRNA-binding</keyword>
<evidence type="ECO:0000256" key="9">
    <source>
        <dbReference type="HAMAP-Rule" id="MF_00144"/>
    </source>
</evidence>
<dbReference type="CDD" id="cd01998">
    <property type="entry name" value="MnmA_TRMU-like"/>
    <property type="match status" value="1"/>
</dbReference>
<dbReference type="InterPro" id="IPR046884">
    <property type="entry name" value="MnmA-like_central"/>
</dbReference>
<dbReference type="GO" id="GO:0103016">
    <property type="term" value="F:tRNA-uridine 2-sulfurtransferase activity"/>
    <property type="evidence" value="ECO:0007669"/>
    <property type="project" value="UniProtKB-EC"/>
</dbReference>
<evidence type="ECO:0000256" key="8">
    <source>
        <dbReference type="ARBA" id="ARBA00051542"/>
    </source>
</evidence>
<comment type="catalytic activity">
    <reaction evidence="8 9">
        <text>S-sulfanyl-L-cysteinyl-[protein] + uridine(34) in tRNA + AH2 + ATP = 2-thiouridine(34) in tRNA + L-cysteinyl-[protein] + A + AMP + diphosphate + H(+)</text>
        <dbReference type="Rhea" id="RHEA:47032"/>
        <dbReference type="Rhea" id="RHEA-COMP:10131"/>
        <dbReference type="Rhea" id="RHEA-COMP:11726"/>
        <dbReference type="Rhea" id="RHEA-COMP:11727"/>
        <dbReference type="Rhea" id="RHEA-COMP:11728"/>
        <dbReference type="ChEBI" id="CHEBI:13193"/>
        <dbReference type="ChEBI" id="CHEBI:15378"/>
        <dbReference type="ChEBI" id="CHEBI:17499"/>
        <dbReference type="ChEBI" id="CHEBI:29950"/>
        <dbReference type="ChEBI" id="CHEBI:30616"/>
        <dbReference type="ChEBI" id="CHEBI:33019"/>
        <dbReference type="ChEBI" id="CHEBI:61963"/>
        <dbReference type="ChEBI" id="CHEBI:65315"/>
        <dbReference type="ChEBI" id="CHEBI:87170"/>
        <dbReference type="ChEBI" id="CHEBI:456215"/>
        <dbReference type="EC" id="2.8.1.13"/>
    </reaction>
</comment>
<dbReference type="Gene3D" id="3.40.50.620">
    <property type="entry name" value="HUPs"/>
    <property type="match status" value="1"/>
</dbReference>
<feature type="site" description="Interaction with tRNA" evidence="9">
    <location>
        <position position="345"/>
    </location>
</feature>
<comment type="caution">
    <text evidence="12">The sequence shown here is derived from an EMBL/GenBank/DDBJ whole genome shotgun (WGS) entry which is preliminary data.</text>
</comment>
<dbReference type="Pfam" id="PF20259">
    <property type="entry name" value="tRNA_Me_trans_M"/>
    <property type="match status" value="1"/>
</dbReference>
<keyword evidence="7 9" id="KW-1015">Disulfide bond</keyword>
<evidence type="ECO:0000256" key="7">
    <source>
        <dbReference type="ARBA" id="ARBA00023157"/>
    </source>
</evidence>
<keyword evidence="3 9" id="KW-0819">tRNA processing</keyword>
<dbReference type="Proteomes" id="UP000774935">
    <property type="component" value="Unassembled WGS sequence"/>
</dbReference>
<dbReference type="PANTHER" id="PTHR11933:SF5">
    <property type="entry name" value="MITOCHONDRIAL TRNA-SPECIFIC 2-THIOURIDYLASE 1"/>
    <property type="match status" value="1"/>
</dbReference>
<feature type="disulfide bond" description="Alternate" evidence="9">
    <location>
        <begin position="106"/>
        <end position="203"/>
    </location>
</feature>
<keyword evidence="6 9" id="KW-0694">RNA-binding</keyword>
<evidence type="ECO:0000259" key="10">
    <source>
        <dbReference type="Pfam" id="PF20258"/>
    </source>
</evidence>
<dbReference type="InterPro" id="IPR014729">
    <property type="entry name" value="Rossmann-like_a/b/a_fold"/>
</dbReference>
<gene>
    <name evidence="9 12" type="primary">mnmA</name>
    <name evidence="12" type="ORF">KYK27_06920</name>
</gene>
<evidence type="ECO:0000256" key="2">
    <source>
        <dbReference type="ARBA" id="ARBA00022679"/>
    </source>
</evidence>
<keyword evidence="13" id="KW-1185">Reference proteome</keyword>
<evidence type="ECO:0000256" key="6">
    <source>
        <dbReference type="ARBA" id="ARBA00022884"/>
    </source>
</evidence>
<dbReference type="InterPro" id="IPR004506">
    <property type="entry name" value="MnmA-like"/>
</dbReference>
<evidence type="ECO:0000313" key="13">
    <source>
        <dbReference type="Proteomes" id="UP000774935"/>
    </source>
</evidence>
<feature type="active site" description="Cysteine persulfide intermediate" evidence="9">
    <location>
        <position position="203"/>
    </location>
</feature>
<feature type="active site" description="Nucleophile" evidence="9">
    <location>
        <position position="106"/>
    </location>
</feature>
<feature type="binding site" evidence="9">
    <location>
        <position position="36"/>
    </location>
    <ligand>
        <name>ATP</name>
        <dbReference type="ChEBI" id="CHEBI:30616"/>
    </ligand>
</feature>
<name>A0ABS6X9U7_9BACT</name>
<keyword evidence="2 9" id="KW-0808">Transferase</keyword>
<dbReference type="EMBL" id="JAHWXQ010000002">
    <property type="protein sequence ID" value="MBW3364767.1"/>
    <property type="molecule type" value="Genomic_DNA"/>
</dbReference>
<dbReference type="NCBIfam" id="TIGR00420">
    <property type="entry name" value="trmU"/>
    <property type="match status" value="1"/>
</dbReference>
<dbReference type="Gene3D" id="2.40.30.10">
    <property type="entry name" value="Translation factors"/>
    <property type="match status" value="1"/>
</dbReference>
<keyword evidence="4 9" id="KW-0547">Nucleotide-binding</keyword>
<dbReference type="Pfam" id="PF20258">
    <property type="entry name" value="tRNA_Me_trans_C"/>
    <property type="match status" value="1"/>
</dbReference>
<reference evidence="12 13" key="1">
    <citation type="submission" date="2021-07" db="EMBL/GenBank/DDBJ databases">
        <authorList>
            <person name="Kim M.K."/>
        </authorList>
    </citation>
    <scope>NUCLEOTIDE SEQUENCE [LARGE SCALE GENOMIC DNA]</scope>
    <source>
        <strain evidence="12 13">HLY7-15</strain>
    </source>
</reference>
<sequence length="376" mass="41920">MSKLGRVLVAMSGGIDSSVAAVMLHEQGYEVVGMTMKTWDYASSGGSKKETGCCSLDSINDARNIAVQLGFPHYIIDIREEFGDFVINHFTDEYMAGRTPNPCVLCNTHIKWDALLRRADQLGCDFIATGHYANIREENGRYVISKGLDENKDQSYALWGISQKSLARTIFPLGNLRKTEIRQMALDRGFTELVNKPESYEICFIPDNDYRGFLKRRIEGLEEQVAGGEFVLEDGTIVGTHEGYPFYTIGQRKGLGVALGFPAYVTRIEKENNRVILGNFEDLAKNAMTVGKLNMVKYDNLIDRPIPTITKVRYNDSGTEAIVEQEGDKMKVHFLHGVHAIAPGQAAVFYEGNDVVGGGWIETNYNLDYTLDVLPS</sequence>
<feature type="region of interest" description="Interaction with tRNA" evidence="9">
    <location>
        <begin position="152"/>
        <end position="154"/>
    </location>
</feature>
<feature type="domain" description="tRNA-specific 2-thiouridylase MnmA-like central" evidence="11">
    <location>
        <begin position="226"/>
        <end position="278"/>
    </location>
</feature>